<proteinExistence type="predicted"/>
<dbReference type="PANTHER" id="PTHR33116">
    <property type="entry name" value="REVERSE TRANSCRIPTASE ZINC-BINDING DOMAIN-CONTAINING PROTEIN-RELATED-RELATED"/>
    <property type="match status" value="1"/>
</dbReference>
<gene>
    <name evidence="1" type="ORF">Dsin_010026</name>
</gene>
<organism evidence="1 2">
    <name type="scientific">Dipteronia sinensis</name>
    <dbReference type="NCBI Taxonomy" id="43782"/>
    <lineage>
        <taxon>Eukaryota</taxon>
        <taxon>Viridiplantae</taxon>
        <taxon>Streptophyta</taxon>
        <taxon>Embryophyta</taxon>
        <taxon>Tracheophyta</taxon>
        <taxon>Spermatophyta</taxon>
        <taxon>Magnoliopsida</taxon>
        <taxon>eudicotyledons</taxon>
        <taxon>Gunneridae</taxon>
        <taxon>Pentapetalae</taxon>
        <taxon>rosids</taxon>
        <taxon>malvids</taxon>
        <taxon>Sapindales</taxon>
        <taxon>Sapindaceae</taxon>
        <taxon>Hippocastanoideae</taxon>
        <taxon>Acereae</taxon>
        <taxon>Dipteronia</taxon>
    </lineage>
</organism>
<dbReference type="AlphaFoldDB" id="A0AAE0ARM1"/>
<accession>A0AAE0ARM1</accession>
<keyword evidence="2" id="KW-1185">Reference proteome</keyword>
<reference evidence="1" key="1">
    <citation type="journal article" date="2023" name="Plant J.">
        <title>Genome sequences and population genomics provide insights into the demographic history, inbreeding, and mutation load of two 'living fossil' tree species of Dipteronia.</title>
        <authorList>
            <person name="Feng Y."/>
            <person name="Comes H.P."/>
            <person name="Chen J."/>
            <person name="Zhu S."/>
            <person name="Lu R."/>
            <person name="Zhang X."/>
            <person name="Li P."/>
            <person name="Qiu J."/>
            <person name="Olsen K.M."/>
            <person name="Qiu Y."/>
        </authorList>
    </citation>
    <scope>NUCLEOTIDE SEQUENCE</scope>
    <source>
        <strain evidence="1">NBL</strain>
    </source>
</reference>
<evidence type="ECO:0000313" key="2">
    <source>
        <dbReference type="Proteomes" id="UP001281410"/>
    </source>
</evidence>
<comment type="caution">
    <text evidence="1">The sequence shown here is derived from an EMBL/GenBank/DDBJ whole genome shotgun (WGS) entry which is preliminary data.</text>
</comment>
<evidence type="ECO:0000313" key="1">
    <source>
        <dbReference type="EMBL" id="KAK3223001.1"/>
    </source>
</evidence>
<name>A0AAE0ARM1_9ROSI</name>
<dbReference type="EMBL" id="JANJYJ010000003">
    <property type="protein sequence ID" value="KAK3223001.1"/>
    <property type="molecule type" value="Genomic_DNA"/>
</dbReference>
<dbReference type="Proteomes" id="UP001281410">
    <property type="component" value="Unassembled WGS sequence"/>
</dbReference>
<dbReference type="PANTHER" id="PTHR33116:SF86">
    <property type="entry name" value="REVERSE TRANSCRIPTASE DOMAIN-CONTAINING PROTEIN"/>
    <property type="match status" value="1"/>
</dbReference>
<sequence length="198" mass="23358">MYAMNIFRLPKGLIFEIHRLCARFWWGSSNDNRKLHWYKWIRLYISKLDGGLGFRDLETFNKALLAKQCWKVYKNPTSLAARVLKDGYFPSCNFLEAEKKSNVSFVWKSLHWGLGLLSSGLRWRVGTCSAIKIYLHKWVHTDYPILYYKNPYQEALKSLHYLHAYYSRAMADLTSSRGDEEESTNGFFELFQSARKSQ</sequence>
<protein>
    <submittedName>
        <fullName evidence="1">Uncharacterized protein</fullName>
    </submittedName>
</protein>